<feature type="non-terminal residue" evidence="2">
    <location>
        <position position="1"/>
    </location>
</feature>
<feature type="region of interest" description="Disordered" evidence="1">
    <location>
        <begin position="1"/>
        <end position="37"/>
    </location>
</feature>
<dbReference type="AlphaFoldDB" id="A0A6J4KCZ1"/>
<feature type="non-terminal residue" evidence="2">
    <location>
        <position position="64"/>
    </location>
</feature>
<protein>
    <submittedName>
        <fullName evidence="2">Uncharacterized protein</fullName>
    </submittedName>
</protein>
<feature type="compositionally biased region" description="Low complexity" evidence="1">
    <location>
        <begin position="18"/>
        <end position="31"/>
    </location>
</feature>
<evidence type="ECO:0000256" key="1">
    <source>
        <dbReference type="SAM" id="MobiDB-lite"/>
    </source>
</evidence>
<name>A0A6J4KCZ1_9BACT</name>
<reference evidence="2" key="1">
    <citation type="submission" date="2020-02" db="EMBL/GenBank/DDBJ databases">
        <authorList>
            <person name="Meier V. D."/>
        </authorList>
    </citation>
    <scope>NUCLEOTIDE SEQUENCE</scope>
    <source>
        <strain evidence="2">AVDCRST_MAG68</strain>
    </source>
</reference>
<dbReference type="EMBL" id="CADCTW010000032">
    <property type="protein sequence ID" value="CAA9302541.1"/>
    <property type="molecule type" value="Genomic_DNA"/>
</dbReference>
<feature type="compositionally biased region" description="Pro residues" evidence="1">
    <location>
        <begin position="8"/>
        <end position="17"/>
    </location>
</feature>
<accession>A0A6J4KCZ1</accession>
<sequence>EGGGNRGPHPPDPPPPNCWGRGAHSSHPAAPAHHKGCGLAGAAWSGPRLEIAPSPVIGRGGRGV</sequence>
<gene>
    <name evidence="2" type="ORF">AVDCRST_MAG68-580</name>
</gene>
<organism evidence="2">
    <name type="scientific">uncultured Gemmatimonadota bacterium</name>
    <dbReference type="NCBI Taxonomy" id="203437"/>
    <lineage>
        <taxon>Bacteria</taxon>
        <taxon>Pseudomonadati</taxon>
        <taxon>Gemmatimonadota</taxon>
        <taxon>environmental samples</taxon>
    </lineage>
</organism>
<proteinExistence type="predicted"/>
<evidence type="ECO:0000313" key="2">
    <source>
        <dbReference type="EMBL" id="CAA9302541.1"/>
    </source>
</evidence>